<dbReference type="PANTHER" id="PTHR30098">
    <property type="entry name" value="LEUCYL/PHENYLALANYL-TRNA--PROTEIN TRANSFERASE"/>
    <property type="match status" value="1"/>
</dbReference>
<evidence type="ECO:0000256" key="9">
    <source>
        <dbReference type="ARBA" id="ARBA00061535"/>
    </source>
</evidence>
<dbReference type="HAMAP" id="MF_00688">
    <property type="entry name" value="Leu_Phe_trans"/>
    <property type="match status" value="1"/>
</dbReference>
<dbReference type="GO" id="GO:0005737">
    <property type="term" value="C:cytoplasm"/>
    <property type="evidence" value="ECO:0007669"/>
    <property type="project" value="UniProtKB-SubCell"/>
</dbReference>
<dbReference type="InterPro" id="IPR004616">
    <property type="entry name" value="Leu/Phe-tRNA_Trfase"/>
</dbReference>
<dbReference type="GO" id="GO:0008914">
    <property type="term" value="F:leucyl-tRNA--protein transferase activity"/>
    <property type="evidence" value="ECO:0007669"/>
    <property type="project" value="UniProtKB-UniRule"/>
</dbReference>
<comment type="catalytic activity">
    <reaction evidence="5 15">
        <text>L-phenylalanyl-tRNA(Phe) + an N-terminal L-alpha-aminoacyl-[protein] = an N-terminal L-phenylalanyl-L-alpha-aminoacyl-[protein] + tRNA(Phe)</text>
        <dbReference type="Rhea" id="RHEA:43632"/>
        <dbReference type="Rhea" id="RHEA-COMP:9668"/>
        <dbReference type="Rhea" id="RHEA-COMP:9699"/>
        <dbReference type="Rhea" id="RHEA-COMP:10636"/>
        <dbReference type="Rhea" id="RHEA-COMP:10637"/>
        <dbReference type="ChEBI" id="CHEBI:78442"/>
        <dbReference type="ChEBI" id="CHEBI:78531"/>
        <dbReference type="ChEBI" id="CHEBI:78597"/>
        <dbReference type="ChEBI" id="CHEBI:83561"/>
        <dbReference type="EC" id="2.3.2.6"/>
    </reaction>
</comment>
<dbReference type="FunFam" id="3.30.70.3550:FF:000001">
    <property type="entry name" value="Leucyl/phenylalanyl-tRNA--protein transferase"/>
    <property type="match status" value="1"/>
</dbReference>
<comment type="catalytic activity">
    <reaction evidence="6 15">
        <text>N-terminal L-arginyl-[protein] + L-leucyl-tRNA(Leu) = N-terminal L-leucyl-L-arginyl-[protein] + tRNA(Leu) + H(+)</text>
        <dbReference type="Rhea" id="RHEA:50416"/>
        <dbReference type="Rhea" id="RHEA-COMP:9613"/>
        <dbReference type="Rhea" id="RHEA-COMP:9622"/>
        <dbReference type="Rhea" id="RHEA-COMP:12672"/>
        <dbReference type="Rhea" id="RHEA-COMP:12673"/>
        <dbReference type="ChEBI" id="CHEBI:15378"/>
        <dbReference type="ChEBI" id="CHEBI:64719"/>
        <dbReference type="ChEBI" id="CHEBI:78442"/>
        <dbReference type="ChEBI" id="CHEBI:78494"/>
        <dbReference type="ChEBI" id="CHEBI:133044"/>
        <dbReference type="EC" id="2.3.2.6"/>
    </reaction>
</comment>
<sequence>MPLFYIPDDELIFPPLSGADPDGLLAIGGDLSTERLLLAYRSGIFPWYSRKPILWWAPDPRFVLFPKEIRVSHSMRQVLRKGDFNITINTDFAGVINNCRTIPREGQDGTWITRDMMEAYLRLHKEGHALSVECWQDDQLVGGLYGVKLGRCFFGESMFAKVTNASKAAFITFVEQYQDALEIIDCQVHTHHLASLGARFISRVSFVDLVQRHAL</sequence>
<evidence type="ECO:0000256" key="4">
    <source>
        <dbReference type="ARBA" id="ARBA00023315"/>
    </source>
</evidence>
<comment type="catalytic activity">
    <reaction evidence="7 15">
        <text>N-terminal L-lysyl-[protein] + L-leucyl-tRNA(Leu) = N-terminal L-leucyl-L-lysyl-[protein] + tRNA(Leu) + H(+)</text>
        <dbReference type="Rhea" id="RHEA:12340"/>
        <dbReference type="Rhea" id="RHEA-COMP:9613"/>
        <dbReference type="Rhea" id="RHEA-COMP:9622"/>
        <dbReference type="Rhea" id="RHEA-COMP:12670"/>
        <dbReference type="Rhea" id="RHEA-COMP:12671"/>
        <dbReference type="ChEBI" id="CHEBI:15378"/>
        <dbReference type="ChEBI" id="CHEBI:65249"/>
        <dbReference type="ChEBI" id="CHEBI:78442"/>
        <dbReference type="ChEBI" id="CHEBI:78494"/>
        <dbReference type="ChEBI" id="CHEBI:133043"/>
        <dbReference type="EC" id="2.3.2.6"/>
    </reaction>
</comment>
<evidence type="ECO:0000256" key="11">
    <source>
        <dbReference type="ARBA" id="ARBA00074372"/>
    </source>
</evidence>
<dbReference type="Gene3D" id="3.40.630.70">
    <property type="entry name" value="Leucyl/phenylalanyl-tRNA-protein transferase, C-terminal domain"/>
    <property type="match status" value="1"/>
</dbReference>
<dbReference type="Proteomes" id="UP000278351">
    <property type="component" value="Unassembled WGS sequence"/>
</dbReference>
<accession>A0A3N4PWN5</accession>
<dbReference type="PANTHER" id="PTHR30098:SF2">
    <property type="entry name" value="LEUCYL_PHENYLALANYL-TRNA--PROTEIN TRANSFERASE"/>
    <property type="match status" value="1"/>
</dbReference>
<keyword evidence="2 15" id="KW-0963">Cytoplasm</keyword>
<evidence type="ECO:0000313" key="17">
    <source>
        <dbReference type="Proteomes" id="UP000278351"/>
    </source>
</evidence>
<dbReference type="InterPro" id="IPR042221">
    <property type="entry name" value="Leu/Phe-tRNA_Trfase_N"/>
</dbReference>
<keyword evidence="3 15" id="KW-0808">Transferase</keyword>
<evidence type="ECO:0000256" key="15">
    <source>
        <dbReference type="HAMAP-Rule" id="MF_00688"/>
    </source>
</evidence>
<evidence type="ECO:0000256" key="3">
    <source>
        <dbReference type="ARBA" id="ARBA00022679"/>
    </source>
</evidence>
<comment type="similarity">
    <text evidence="9 15">Belongs to the L/F-transferase family.</text>
</comment>
<name>A0A3N4PWN5_9BACT</name>
<dbReference type="GO" id="GO:0030163">
    <property type="term" value="P:protein catabolic process"/>
    <property type="evidence" value="ECO:0007669"/>
    <property type="project" value="UniProtKB-UniRule"/>
</dbReference>
<comment type="subcellular location">
    <subcellularLocation>
        <location evidence="1 15">Cytoplasm</location>
    </subcellularLocation>
</comment>
<evidence type="ECO:0000256" key="13">
    <source>
        <dbReference type="ARBA" id="ARBA00077165"/>
    </source>
</evidence>
<dbReference type="InterPro" id="IPR042203">
    <property type="entry name" value="Leu/Phe-tRNA_Trfase_C"/>
</dbReference>
<dbReference type="EMBL" id="RPDH01000001">
    <property type="protein sequence ID" value="RPE12386.1"/>
    <property type="molecule type" value="Genomic_DNA"/>
</dbReference>
<comment type="caution">
    <text evidence="16">The sequence shown here is derived from an EMBL/GenBank/DDBJ whole genome shotgun (WGS) entry which is preliminary data.</text>
</comment>
<dbReference type="SUPFAM" id="SSF55729">
    <property type="entry name" value="Acyl-CoA N-acyltransferases (Nat)"/>
    <property type="match status" value="1"/>
</dbReference>
<organism evidence="16 17">
    <name type="scientific">Chitinophaga lutea</name>
    <dbReference type="NCBI Taxonomy" id="2488634"/>
    <lineage>
        <taxon>Bacteria</taxon>
        <taxon>Pseudomonadati</taxon>
        <taxon>Bacteroidota</taxon>
        <taxon>Chitinophagia</taxon>
        <taxon>Chitinophagales</taxon>
        <taxon>Chitinophagaceae</taxon>
        <taxon>Chitinophaga</taxon>
    </lineage>
</organism>
<protein>
    <recommendedName>
        <fullName evidence="11 15">Leucyl/phenylalanyl-tRNA--protein transferase</fullName>
        <ecNumber evidence="10 15">2.3.2.6</ecNumber>
    </recommendedName>
    <alternativeName>
        <fullName evidence="12 15">L/F-transferase</fullName>
    </alternativeName>
    <alternativeName>
        <fullName evidence="13 15">Leucyltransferase</fullName>
    </alternativeName>
    <alternativeName>
        <fullName evidence="14 15">Phenyalanyltransferase</fullName>
    </alternativeName>
</protein>
<evidence type="ECO:0000256" key="6">
    <source>
        <dbReference type="ARBA" id="ARBA00050652"/>
    </source>
</evidence>
<proteinExistence type="inferred from homology"/>
<dbReference type="InterPro" id="IPR016181">
    <property type="entry name" value="Acyl_CoA_acyltransferase"/>
</dbReference>
<evidence type="ECO:0000256" key="1">
    <source>
        <dbReference type="ARBA" id="ARBA00004496"/>
    </source>
</evidence>
<dbReference type="Gene3D" id="3.30.70.3550">
    <property type="entry name" value="Leucyl/phenylalanyl-tRNA-protein transferase, N-terminal domain"/>
    <property type="match status" value="1"/>
</dbReference>
<dbReference type="AlphaFoldDB" id="A0A3N4PWN5"/>
<gene>
    <name evidence="15" type="primary">aat</name>
    <name evidence="16" type="ORF">EGT74_02210</name>
</gene>
<evidence type="ECO:0000256" key="5">
    <source>
        <dbReference type="ARBA" id="ARBA00050607"/>
    </source>
</evidence>
<comment type="function">
    <text evidence="8 15">Functions in the N-end rule pathway of protein degradation where it conjugates Leu, Phe and, less efficiently, Met from aminoacyl-tRNAs to the N-termini of proteins containing an N-terminal arginine or lysine.</text>
</comment>
<evidence type="ECO:0000313" key="16">
    <source>
        <dbReference type="EMBL" id="RPE12386.1"/>
    </source>
</evidence>
<keyword evidence="17" id="KW-1185">Reference proteome</keyword>
<evidence type="ECO:0000256" key="2">
    <source>
        <dbReference type="ARBA" id="ARBA00022490"/>
    </source>
</evidence>
<dbReference type="OrthoDB" id="9790282at2"/>
<evidence type="ECO:0000256" key="7">
    <source>
        <dbReference type="ARBA" id="ARBA00051538"/>
    </source>
</evidence>
<dbReference type="NCBIfam" id="TIGR00667">
    <property type="entry name" value="aat"/>
    <property type="match status" value="1"/>
</dbReference>
<dbReference type="Pfam" id="PF03588">
    <property type="entry name" value="Leu_Phe_trans"/>
    <property type="match status" value="1"/>
</dbReference>
<dbReference type="RefSeq" id="WP_123844897.1">
    <property type="nucleotide sequence ID" value="NZ_RPDH01000001.1"/>
</dbReference>
<evidence type="ECO:0000256" key="8">
    <source>
        <dbReference type="ARBA" id="ARBA00054043"/>
    </source>
</evidence>
<evidence type="ECO:0000256" key="14">
    <source>
        <dbReference type="ARBA" id="ARBA00083640"/>
    </source>
</evidence>
<keyword evidence="4 15" id="KW-0012">Acyltransferase</keyword>
<evidence type="ECO:0000256" key="10">
    <source>
        <dbReference type="ARBA" id="ARBA00066767"/>
    </source>
</evidence>
<dbReference type="EC" id="2.3.2.6" evidence="10 15"/>
<reference evidence="16 17" key="1">
    <citation type="submission" date="2018-11" db="EMBL/GenBank/DDBJ databases">
        <title>Chitinophaga lutea sp.nov., isolate from arsenic contaminated soil.</title>
        <authorList>
            <person name="Zong Y."/>
        </authorList>
    </citation>
    <scope>NUCLEOTIDE SEQUENCE [LARGE SCALE GENOMIC DNA]</scope>
    <source>
        <strain evidence="16 17">ZY74</strain>
    </source>
</reference>
<evidence type="ECO:0000256" key="12">
    <source>
        <dbReference type="ARBA" id="ARBA00077136"/>
    </source>
</evidence>